<gene>
    <name evidence="7" type="ORF">IFE08_05065</name>
</gene>
<proteinExistence type="predicted"/>
<feature type="transmembrane region" description="Helical" evidence="6">
    <location>
        <begin position="38"/>
        <end position="57"/>
    </location>
</feature>
<dbReference type="RefSeq" id="WP_194077288.1">
    <property type="nucleotide sequence ID" value="NZ_CP061839.1"/>
</dbReference>
<reference evidence="7 8" key="1">
    <citation type="submission" date="2020-09" db="EMBL/GenBank/DDBJ databases">
        <title>Characterization of Treponema spp. from bovine digital dermatitis in Korea.</title>
        <authorList>
            <person name="Espiritu H.M."/>
            <person name="Cho Y.I."/>
            <person name="Mamuad L."/>
        </authorList>
    </citation>
    <scope>NUCLEOTIDE SEQUENCE [LARGE SCALE GENOMIC DNA]</scope>
    <source>
        <strain evidence="7 8">KS1</strain>
    </source>
</reference>
<feature type="transmembrane region" description="Helical" evidence="6">
    <location>
        <begin position="64"/>
        <end position="81"/>
    </location>
</feature>
<evidence type="ECO:0000256" key="2">
    <source>
        <dbReference type="ARBA" id="ARBA00022475"/>
    </source>
</evidence>
<dbReference type="CDD" id="cd16914">
    <property type="entry name" value="EcfT"/>
    <property type="match status" value="1"/>
</dbReference>
<protein>
    <recommendedName>
        <fullName evidence="9">Cobalt transporter</fullName>
    </recommendedName>
</protein>
<dbReference type="InterPro" id="IPR051611">
    <property type="entry name" value="ECF_transporter_component"/>
</dbReference>
<comment type="subcellular location">
    <subcellularLocation>
        <location evidence="1">Membrane</location>
        <topology evidence="1">Multi-pass membrane protein</topology>
    </subcellularLocation>
</comment>
<keyword evidence="3 6" id="KW-0812">Transmembrane</keyword>
<evidence type="ECO:0008006" key="9">
    <source>
        <dbReference type="Google" id="ProtNLM"/>
    </source>
</evidence>
<name>A0A7S7AWW8_9SPIR</name>
<keyword evidence="2" id="KW-1003">Cell membrane</keyword>
<dbReference type="GO" id="GO:0005886">
    <property type="term" value="C:plasma membrane"/>
    <property type="evidence" value="ECO:0007669"/>
    <property type="project" value="UniProtKB-ARBA"/>
</dbReference>
<sequence>MPFKPFCIDDYINKKNMLDVRTLLIINTCVSVIMLRTAYFTVIAAAFILSFIIMLMFKMRRTAYKYLIAFLISFALSRLPNIDTKNIILKAVISFAGFAGFMNIKLFSFIMIAHIIIKKVQSTELIYALRKMKLHKGFILSLTVAFRFLPTAKKEFTIIKECMQMRGIESSFKTFFTKPLTLIEYSLVPLLFRSLKISEEMTAAALVKGVEYNGTKTSLVDVSLGKIDFFILAVAAALISVSYIYANQITLFFIESKNFLYTLIFKATV</sequence>
<dbReference type="Pfam" id="PF02361">
    <property type="entry name" value="CbiQ"/>
    <property type="match status" value="1"/>
</dbReference>
<dbReference type="Proteomes" id="UP000593915">
    <property type="component" value="Chromosome"/>
</dbReference>
<dbReference type="PANTHER" id="PTHR34857:SF2">
    <property type="entry name" value="SLL0384 PROTEIN"/>
    <property type="match status" value="1"/>
</dbReference>
<dbReference type="PANTHER" id="PTHR34857">
    <property type="entry name" value="SLL0384 PROTEIN"/>
    <property type="match status" value="1"/>
</dbReference>
<evidence type="ECO:0000313" key="8">
    <source>
        <dbReference type="Proteomes" id="UP000593915"/>
    </source>
</evidence>
<dbReference type="InterPro" id="IPR003339">
    <property type="entry name" value="ABC/ECF_trnsptr_transmembrane"/>
</dbReference>
<evidence type="ECO:0000256" key="1">
    <source>
        <dbReference type="ARBA" id="ARBA00004141"/>
    </source>
</evidence>
<feature type="transmembrane region" description="Helical" evidence="6">
    <location>
        <begin position="87"/>
        <end position="113"/>
    </location>
</feature>
<evidence type="ECO:0000256" key="5">
    <source>
        <dbReference type="ARBA" id="ARBA00023136"/>
    </source>
</evidence>
<keyword evidence="5 6" id="KW-0472">Membrane</keyword>
<evidence type="ECO:0000256" key="6">
    <source>
        <dbReference type="SAM" id="Phobius"/>
    </source>
</evidence>
<dbReference type="AlphaFoldDB" id="A0A7S7AWW8"/>
<organism evidence="7 8">
    <name type="scientific">Treponema pedis</name>
    <dbReference type="NCBI Taxonomy" id="409322"/>
    <lineage>
        <taxon>Bacteria</taxon>
        <taxon>Pseudomonadati</taxon>
        <taxon>Spirochaetota</taxon>
        <taxon>Spirochaetia</taxon>
        <taxon>Spirochaetales</taxon>
        <taxon>Treponemataceae</taxon>
        <taxon>Treponema</taxon>
    </lineage>
</organism>
<feature type="transmembrane region" description="Helical" evidence="6">
    <location>
        <begin position="229"/>
        <end position="254"/>
    </location>
</feature>
<accession>A0A7S7AWW8</accession>
<evidence type="ECO:0000256" key="4">
    <source>
        <dbReference type="ARBA" id="ARBA00022989"/>
    </source>
</evidence>
<evidence type="ECO:0000313" key="7">
    <source>
        <dbReference type="EMBL" id="QOW61745.1"/>
    </source>
</evidence>
<keyword evidence="4 6" id="KW-1133">Transmembrane helix</keyword>
<dbReference type="EMBL" id="CP061839">
    <property type="protein sequence ID" value="QOW61745.1"/>
    <property type="molecule type" value="Genomic_DNA"/>
</dbReference>
<evidence type="ECO:0000256" key="3">
    <source>
        <dbReference type="ARBA" id="ARBA00022692"/>
    </source>
</evidence>